<dbReference type="PANTHER" id="PTHR21366">
    <property type="entry name" value="GLYOXALASE FAMILY PROTEIN"/>
    <property type="match status" value="1"/>
</dbReference>
<dbReference type="AlphaFoldDB" id="A0A7T1T2L3"/>
<dbReference type="InterPro" id="IPR050383">
    <property type="entry name" value="GlyoxalaseI/FosfomycinResist"/>
</dbReference>
<organism evidence="3 4">
    <name type="scientific">Streptomyces bathyalis</name>
    <dbReference type="NCBI Taxonomy" id="2710756"/>
    <lineage>
        <taxon>Bacteria</taxon>
        <taxon>Bacillati</taxon>
        <taxon>Actinomycetota</taxon>
        <taxon>Actinomycetes</taxon>
        <taxon>Kitasatosporales</taxon>
        <taxon>Streptomycetaceae</taxon>
        <taxon>Streptomyces</taxon>
    </lineage>
</organism>
<dbReference type="InterPro" id="IPR037523">
    <property type="entry name" value="VOC_core"/>
</dbReference>
<evidence type="ECO:0000313" key="3">
    <source>
        <dbReference type="EMBL" id="QPP05249.1"/>
    </source>
</evidence>
<reference evidence="4" key="1">
    <citation type="submission" date="2020-02" db="EMBL/GenBank/DDBJ databases">
        <title>Streptomyces sp. ASO4wet.</title>
        <authorList>
            <person name="Risdian C."/>
            <person name="Landwehr W."/>
            <person name="Schupp P."/>
            <person name="Wink J."/>
        </authorList>
    </citation>
    <scope>NUCLEOTIDE SEQUENCE [LARGE SCALE GENOMIC DNA]</scope>
    <source>
        <strain evidence="4">ASO4wet</strain>
    </source>
</reference>
<dbReference type="InterPro" id="IPR004360">
    <property type="entry name" value="Glyas_Fos-R_dOase_dom"/>
</dbReference>
<protein>
    <submittedName>
        <fullName evidence="3">Extradiol ring-cleavage dioxygenase</fullName>
    </submittedName>
</protein>
<dbReference type="InterPro" id="IPR029068">
    <property type="entry name" value="Glyas_Bleomycin-R_OHBP_Dase"/>
</dbReference>
<feature type="domain" description="VOC" evidence="2">
    <location>
        <begin position="139"/>
        <end position="254"/>
    </location>
</feature>
<dbReference type="GO" id="GO:0004462">
    <property type="term" value="F:lactoylglutathione lyase activity"/>
    <property type="evidence" value="ECO:0007669"/>
    <property type="project" value="InterPro"/>
</dbReference>
<dbReference type="KEGG" id="sbat:G4Z16_01310"/>
<dbReference type="RefSeq" id="WP_197348755.1">
    <property type="nucleotide sequence ID" value="NZ_CP048882.1"/>
</dbReference>
<accession>A0A7T1T2L3</accession>
<dbReference type="PROSITE" id="PS51819">
    <property type="entry name" value="VOC"/>
    <property type="match status" value="2"/>
</dbReference>
<dbReference type="SUPFAM" id="SSF54593">
    <property type="entry name" value="Glyoxalase/Bleomycin resistance protein/Dihydroxybiphenyl dioxygenase"/>
    <property type="match status" value="1"/>
</dbReference>
<keyword evidence="3" id="KW-0223">Dioxygenase</keyword>
<dbReference type="PROSITE" id="PS00934">
    <property type="entry name" value="GLYOXALASE_I_1"/>
    <property type="match status" value="1"/>
</dbReference>
<keyword evidence="3" id="KW-0560">Oxidoreductase</keyword>
<evidence type="ECO:0000259" key="2">
    <source>
        <dbReference type="PROSITE" id="PS51819"/>
    </source>
</evidence>
<dbReference type="PANTHER" id="PTHR21366:SF14">
    <property type="entry name" value="GLYOXALASE DOMAIN-CONTAINING PROTEIN 5"/>
    <property type="match status" value="1"/>
</dbReference>
<gene>
    <name evidence="3" type="ORF">G4Z16_01310</name>
</gene>
<dbReference type="Pfam" id="PF00903">
    <property type="entry name" value="Glyoxalase"/>
    <property type="match status" value="2"/>
</dbReference>
<sequence>MNTSINVVRLAHVGLRVDNVDRSSEFYADRWGLDLAEEHEGHRYFRADSPDSHAVVLSEGAPDLDHIAFVVESSDDLGRAEEALGMRGLPVEVPPTRDLEPGVGAALRFRDPSGVLVELVTDLEVRTDGYGTRDVKPLGLDHVVLRVPDYDASREFYENVLGFRLSDETENLMAFMRCNANHHSLALIRSENPAPSMHHTAFTVEDWAALANGVKVLGDAGVSRVWGPGRHGPGNNLFSYFFDPDQHIVEYTCEVLRVDDSTWVPRVWPPGRPEQWGTPMPAAMR</sequence>
<proteinExistence type="predicted"/>
<dbReference type="GO" id="GO:0051213">
    <property type="term" value="F:dioxygenase activity"/>
    <property type="evidence" value="ECO:0007669"/>
    <property type="project" value="UniProtKB-KW"/>
</dbReference>
<name>A0A7T1T2L3_9ACTN</name>
<dbReference type="Gene3D" id="3.10.180.10">
    <property type="entry name" value="2,3-Dihydroxybiphenyl 1,2-Dioxygenase, domain 1"/>
    <property type="match status" value="2"/>
</dbReference>
<dbReference type="GO" id="GO:0046872">
    <property type="term" value="F:metal ion binding"/>
    <property type="evidence" value="ECO:0007669"/>
    <property type="project" value="UniProtKB-KW"/>
</dbReference>
<keyword evidence="4" id="KW-1185">Reference proteome</keyword>
<keyword evidence="1" id="KW-0479">Metal-binding</keyword>
<dbReference type="InterPro" id="IPR018146">
    <property type="entry name" value="Glyoxalase_1_CS"/>
</dbReference>
<dbReference type="Proteomes" id="UP000595046">
    <property type="component" value="Chromosome"/>
</dbReference>
<feature type="domain" description="VOC" evidence="2">
    <location>
        <begin position="9"/>
        <end position="122"/>
    </location>
</feature>
<dbReference type="EMBL" id="CP048882">
    <property type="protein sequence ID" value="QPP05249.1"/>
    <property type="molecule type" value="Genomic_DNA"/>
</dbReference>
<evidence type="ECO:0000313" key="4">
    <source>
        <dbReference type="Proteomes" id="UP000595046"/>
    </source>
</evidence>
<evidence type="ECO:0000256" key="1">
    <source>
        <dbReference type="ARBA" id="ARBA00022723"/>
    </source>
</evidence>